<dbReference type="PANTHER" id="PTHR43213">
    <property type="entry name" value="BIFUNCTIONAL DTTP/UTP PYROPHOSPHATASE/METHYLTRANSFERASE PROTEIN-RELATED"/>
    <property type="match status" value="1"/>
</dbReference>
<dbReference type="GO" id="GO:0005737">
    <property type="term" value="C:cytoplasm"/>
    <property type="evidence" value="ECO:0007669"/>
    <property type="project" value="UniProtKB-SubCell"/>
</dbReference>
<evidence type="ECO:0000256" key="1">
    <source>
        <dbReference type="ARBA" id="ARBA00001968"/>
    </source>
</evidence>
<organism evidence="5 6">
    <name type="scientific">Acinetobacter gerneri</name>
    <dbReference type="NCBI Taxonomy" id="202952"/>
    <lineage>
        <taxon>Bacteria</taxon>
        <taxon>Pseudomonadati</taxon>
        <taxon>Pseudomonadota</taxon>
        <taxon>Gammaproteobacteria</taxon>
        <taxon>Moraxellales</taxon>
        <taxon>Moraxellaceae</taxon>
        <taxon>Acinetobacter</taxon>
    </lineage>
</organism>
<evidence type="ECO:0000256" key="4">
    <source>
        <dbReference type="HAMAP-Rule" id="MF_00528"/>
    </source>
</evidence>
<feature type="site" description="Important for substrate specificity" evidence="4">
    <location>
        <position position="12"/>
    </location>
</feature>
<dbReference type="InterPro" id="IPR003697">
    <property type="entry name" value="Maf-like"/>
</dbReference>
<dbReference type="AlphaFoldDB" id="A0AAW8JEM2"/>
<evidence type="ECO:0000313" key="5">
    <source>
        <dbReference type="EMBL" id="MDQ9070224.1"/>
    </source>
</evidence>
<dbReference type="RefSeq" id="WP_004857014.1">
    <property type="nucleotide sequence ID" value="NZ_BBLI01000011.1"/>
</dbReference>
<name>A0AAW8JEM2_9GAMM</name>
<reference evidence="5" key="1">
    <citation type="submission" date="2023-08" db="EMBL/GenBank/DDBJ databases">
        <title>Emergence of clinically-relevant ST2 carbapenem-resistant Acinetobacter baumannii strains in hospital sewages in Zhejiang, East of China.</title>
        <authorList>
            <person name="Kaichao C."/>
            <person name="Zhang R."/>
        </authorList>
    </citation>
    <scope>NUCLEOTIDE SEQUENCE</scope>
    <source>
        <strain evidence="5">M-SY-60</strain>
    </source>
</reference>
<feature type="active site" description="Proton acceptor" evidence="4">
    <location>
        <position position="69"/>
    </location>
</feature>
<dbReference type="PIRSF" id="PIRSF006305">
    <property type="entry name" value="Maf"/>
    <property type="match status" value="1"/>
</dbReference>
<comment type="similarity">
    <text evidence="4">Belongs to the Maf family. YhdE subfamily.</text>
</comment>
<dbReference type="GeneID" id="84208175"/>
<keyword evidence="4" id="KW-0963">Cytoplasm</keyword>
<comment type="catalytic activity">
    <reaction evidence="4">
        <text>dTTP + H2O = dTMP + diphosphate + H(+)</text>
        <dbReference type="Rhea" id="RHEA:28534"/>
        <dbReference type="ChEBI" id="CHEBI:15377"/>
        <dbReference type="ChEBI" id="CHEBI:15378"/>
        <dbReference type="ChEBI" id="CHEBI:33019"/>
        <dbReference type="ChEBI" id="CHEBI:37568"/>
        <dbReference type="ChEBI" id="CHEBI:63528"/>
        <dbReference type="EC" id="3.6.1.9"/>
    </reaction>
</comment>
<evidence type="ECO:0000256" key="2">
    <source>
        <dbReference type="ARBA" id="ARBA00022801"/>
    </source>
</evidence>
<gene>
    <name evidence="5" type="ORF">RFH51_01915</name>
</gene>
<dbReference type="Proteomes" id="UP001243195">
    <property type="component" value="Unassembled WGS sequence"/>
</dbReference>
<dbReference type="SUPFAM" id="SSF52972">
    <property type="entry name" value="ITPase-like"/>
    <property type="match status" value="1"/>
</dbReference>
<dbReference type="GO" id="GO:0047429">
    <property type="term" value="F:nucleoside triphosphate diphosphatase activity"/>
    <property type="evidence" value="ECO:0007669"/>
    <property type="project" value="UniProtKB-EC"/>
</dbReference>
<sequence length="188" mass="20656">MANLVLASSSPRRRELLSQLSLTFDIFSPEIDESILQNETAFDYVKRLSLHKAKAVLLHQQDAIVIAADTTVAIDGKIIGKPESKQHAFAIWSALSGREHDVLTGVCVADRTQYFQDVVCTKVQFQTLSLDDMERYWATGEPLGKAGAYAIQGIAAQYIPKISGSYSNVVGLPLYETVQLLKAVKALN</sequence>
<dbReference type="EC" id="3.6.1.9" evidence="4"/>
<proteinExistence type="inferred from homology"/>
<protein>
    <recommendedName>
        <fullName evidence="4">dTTP/UTP pyrophosphatase</fullName>
        <shortName evidence="4">dTTPase/UTPase</shortName>
        <ecNumber evidence="4">3.6.1.9</ecNumber>
    </recommendedName>
    <alternativeName>
        <fullName evidence="4">Nucleoside triphosphate pyrophosphatase</fullName>
    </alternativeName>
    <alternativeName>
        <fullName evidence="4">Nucleotide pyrophosphatase</fullName>
        <shortName evidence="4">Nucleotide PPase</shortName>
    </alternativeName>
</protein>
<feature type="site" description="Important for substrate specificity" evidence="4">
    <location>
        <position position="152"/>
    </location>
</feature>
<dbReference type="NCBIfam" id="TIGR00172">
    <property type="entry name" value="maf"/>
    <property type="match status" value="1"/>
</dbReference>
<comment type="subcellular location">
    <subcellularLocation>
        <location evidence="4">Cytoplasm</location>
    </subcellularLocation>
</comment>
<keyword evidence="3 4" id="KW-0546">Nucleotide metabolism</keyword>
<dbReference type="InterPro" id="IPR029001">
    <property type="entry name" value="ITPase-like_fam"/>
</dbReference>
<dbReference type="PANTHER" id="PTHR43213:SF5">
    <property type="entry name" value="BIFUNCTIONAL DTTP_UTP PYROPHOSPHATASE_METHYLTRANSFERASE PROTEIN-RELATED"/>
    <property type="match status" value="1"/>
</dbReference>
<comment type="function">
    <text evidence="4">Nucleoside triphosphate pyrophosphatase that hydrolyzes dTTP and UTP. May have a dual role in cell division arrest and in preventing the incorporation of modified nucleotides into cellular nucleic acids.</text>
</comment>
<dbReference type="Pfam" id="PF02545">
    <property type="entry name" value="Maf"/>
    <property type="match status" value="1"/>
</dbReference>
<feature type="site" description="Important for substrate specificity" evidence="4">
    <location>
        <position position="70"/>
    </location>
</feature>
<comment type="catalytic activity">
    <reaction evidence="4">
        <text>UTP + H2O = UMP + diphosphate + H(+)</text>
        <dbReference type="Rhea" id="RHEA:29395"/>
        <dbReference type="ChEBI" id="CHEBI:15377"/>
        <dbReference type="ChEBI" id="CHEBI:15378"/>
        <dbReference type="ChEBI" id="CHEBI:33019"/>
        <dbReference type="ChEBI" id="CHEBI:46398"/>
        <dbReference type="ChEBI" id="CHEBI:57865"/>
        <dbReference type="EC" id="3.6.1.9"/>
    </reaction>
</comment>
<dbReference type="GO" id="GO:0009117">
    <property type="term" value="P:nucleotide metabolic process"/>
    <property type="evidence" value="ECO:0007669"/>
    <property type="project" value="UniProtKB-KW"/>
</dbReference>
<comment type="caution">
    <text evidence="4">Lacks conserved residue(s) required for the propagation of feature annotation.</text>
</comment>
<dbReference type="EMBL" id="JAVIDA010000002">
    <property type="protein sequence ID" value="MDQ9070224.1"/>
    <property type="molecule type" value="Genomic_DNA"/>
</dbReference>
<dbReference type="HAMAP" id="MF_00528">
    <property type="entry name" value="Maf"/>
    <property type="match status" value="1"/>
</dbReference>
<dbReference type="CDD" id="cd00555">
    <property type="entry name" value="Maf"/>
    <property type="match status" value="1"/>
</dbReference>
<evidence type="ECO:0000313" key="6">
    <source>
        <dbReference type="Proteomes" id="UP001243195"/>
    </source>
</evidence>
<accession>A0AAW8JEM2</accession>
<evidence type="ECO:0000256" key="3">
    <source>
        <dbReference type="ARBA" id="ARBA00023080"/>
    </source>
</evidence>
<comment type="caution">
    <text evidence="5">The sequence shown here is derived from an EMBL/GenBank/DDBJ whole genome shotgun (WGS) entry which is preliminary data.</text>
</comment>
<comment type="cofactor">
    <cofactor evidence="1 4">
        <name>a divalent metal cation</name>
        <dbReference type="ChEBI" id="CHEBI:60240"/>
    </cofactor>
</comment>
<dbReference type="Gene3D" id="3.90.950.10">
    <property type="match status" value="1"/>
</dbReference>
<keyword evidence="2 4" id="KW-0378">Hydrolase</keyword>